<dbReference type="PANTHER" id="PTHR14905:SF7">
    <property type="entry name" value="VON WILLEBRAND FACTOR A DOMAIN-CONTAINING PROTEIN 7"/>
    <property type="match status" value="1"/>
</dbReference>
<proteinExistence type="predicted"/>
<dbReference type="InterPro" id="IPR052577">
    <property type="entry name" value="VWA7"/>
</dbReference>
<evidence type="ECO:0000256" key="2">
    <source>
        <dbReference type="ARBA" id="ARBA00022525"/>
    </source>
</evidence>
<feature type="domain" description="Hemicentin-1-like von Willebrand factor A" evidence="4">
    <location>
        <begin position="128"/>
        <end position="175"/>
    </location>
</feature>
<dbReference type="Proteomes" id="UP001152795">
    <property type="component" value="Unassembled WGS sequence"/>
</dbReference>
<reference evidence="5" key="1">
    <citation type="submission" date="2020-04" db="EMBL/GenBank/DDBJ databases">
        <authorList>
            <person name="Alioto T."/>
            <person name="Alioto T."/>
            <person name="Gomez Garrido J."/>
        </authorList>
    </citation>
    <scope>NUCLEOTIDE SEQUENCE</scope>
    <source>
        <strain evidence="5">A484AB</strain>
    </source>
</reference>
<name>A0A6S7HHA9_PARCT</name>
<evidence type="ECO:0000256" key="3">
    <source>
        <dbReference type="ARBA" id="ARBA00022729"/>
    </source>
</evidence>
<sequence length="180" mass="20247">MTEVVQDIISSSIRNPNSALKNINLNQVNQVIYQIERFMGQADLSRNKYKLSELKSDIKEAVILGNMKFARRALAIALNKIGKSNSGTAGRRRRSTKLDAKRFLEDIRKDLGEIKYSKVFALEGGKTLMFAIDITGSMYEEIEAAKAIATEISTFKRSAPSNYILSWFGDPMKGKKLTFK</sequence>
<dbReference type="PANTHER" id="PTHR14905">
    <property type="entry name" value="NG37"/>
    <property type="match status" value="1"/>
</dbReference>
<dbReference type="AlphaFoldDB" id="A0A6S7HHA9"/>
<evidence type="ECO:0000259" key="4">
    <source>
        <dbReference type="Pfam" id="PF25106"/>
    </source>
</evidence>
<organism evidence="5 6">
    <name type="scientific">Paramuricea clavata</name>
    <name type="common">Red gorgonian</name>
    <name type="synonym">Violescent sea-whip</name>
    <dbReference type="NCBI Taxonomy" id="317549"/>
    <lineage>
        <taxon>Eukaryota</taxon>
        <taxon>Metazoa</taxon>
        <taxon>Cnidaria</taxon>
        <taxon>Anthozoa</taxon>
        <taxon>Octocorallia</taxon>
        <taxon>Malacalcyonacea</taxon>
        <taxon>Plexauridae</taxon>
        <taxon>Paramuricea</taxon>
    </lineage>
</organism>
<keyword evidence="3" id="KW-0732">Signal</keyword>
<evidence type="ECO:0000313" key="6">
    <source>
        <dbReference type="Proteomes" id="UP001152795"/>
    </source>
</evidence>
<dbReference type="Pfam" id="PF25106">
    <property type="entry name" value="VWA_4"/>
    <property type="match status" value="1"/>
</dbReference>
<comment type="caution">
    <text evidence="5">The sequence shown here is derived from an EMBL/GenBank/DDBJ whole genome shotgun (WGS) entry which is preliminary data.</text>
</comment>
<protein>
    <recommendedName>
        <fullName evidence="4">Hemicentin-1-like von Willebrand factor A domain-containing protein</fullName>
    </recommendedName>
</protein>
<keyword evidence="6" id="KW-1185">Reference proteome</keyword>
<evidence type="ECO:0000313" key="5">
    <source>
        <dbReference type="EMBL" id="CAB4003679.1"/>
    </source>
</evidence>
<gene>
    <name evidence="5" type="ORF">PACLA_8A046484</name>
</gene>
<evidence type="ECO:0000256" key="1">
    <source>
        <dbReference type="ARBA" id="ARBA00004613"/>
    </source>
</evidence>
<accession>A0A6S7HHA9</accession>
<comment type="subcellular location">
    <subcellularLocation>
        <location evidence="1">Secreted</location>
    </subcellularLocation>
</comment>
<dbReference type="InterPro" id="IPR056861">
    <property type="entry name" value="HMCN1-like_VWA"/>
</dbReference>
<keyword evidence="2" id="KW-0964">Secreted</keyword>
<dbReference type="EMBL" id="CACRXK020004695">
    <property type="protein sequence ID" value="CAB4003679.1"/>
    <property type="molecule type" value="Genomic_DNA"/>
</dbReference>